<evidence type="ECO:0000313" key="2">
    <source>
        <dbReference type="Proteomes" id="UP001154282"/>
    </source>
</evidence>
<comment type="caution">
    <text evidence="1">The sequence shown here is derived from an EMBL/GenBank/DDBJ whole genome shotgun (WGS) entry which is preliminary data.</text>
</comment>
<feature type="non-terminal residue" evidence="1">
    <location>
        <position position="1"/>
    </location>
</feature>
<accession>A0AAV0MKZ8</accession>
<dbReference type="InterPro" id="IPR053151">
    <property type="entry name" value="RNase_H-like"/>
</dbReference>
<reference evidence="1" key="1">
    <citation type="submission" date="2022-08" db="EMBL/GenBank/DDBJ databases">
        <authorList>
            <person name="Gutierrez-Valencia J."/>
        </authorList>
    </citation>
    <scope>NUCLEOTIDE SEQUENCE</scope>
</reference>
<gene>
    <name evidence="1" type="ORF">LITE_LOCUS29015</name>
</gene>
<dbReference type="EMBL" id="CAMGYJ010000007">
    <property type="protein sequence ID" value="CAI0446430.1"/>
    <property type="molecule type" value="Genomic_DNA"/>
</dbReference>
<keyword evidence="2" id="KW-1185">Reference proteome</keyword>
<proteinExistence type="predicted"/>
<dbReference type="PANTHER" id="PTHR47723:SF13">
    <property type="entry name" value="PUTATIVE-RELATED"/>
    <property type="match status" value="1"/>
</dbReference>
<dbReference type="CDD" id="cd06222">
    <property type="entry name" value="RNase_H_like"/>
    <property type="match status" value="1"/>
</dbReference>
<dbReference type="AlphaFoldDB" id="A0AAV0MKZ8"/>
<feature type="non-terminal residue" evidence="1">
    <location>
        <position position="246"/>
    </location>
</feature>
<sequence length="246" mass="27912">NFVKKSDELWVRVLQAKYFKQVPNIQPPNMAPAKILLCGVRNPACVADFPFSRLTWLQLTQFSDRLDFFRSSLQEWILGNIRDAHSSLEFDIICWSLWRTMNDRVFAGKFVTIEAALQCVLTWVNVVRTTLDKDILFHTPHLPMRTEVEITWKAPPPEWITLNSDGFVIPDSGHAAAGGLIRDHTRCCIATFTLNLGICSITRAELRGAVEGLSWHERMVTAEFALSSTLGARSSSYRVVRCQTIT</sequence>
<name>A0AAV0MKZ8_9ROSI</name>
<evidence type="ECO:0008006" key="3">
    <source>
        <dbReference type="Google" id="ProtNLM"/>
    </source>
</evidence>
<organism evidence="1 2">
    <name type="scientific">Linum tenue</name>
    <dbReference type="NCBI Taxonomy" id="586396"/>
    <lineage>
        <taxon>Eukaryota</taxon>
        <taxon>Viridiplantae</taxon>
        <taxon>Streptophyta</taxon>
        <taxon>Embryophyta</taxon>
        <taxon>Tracheophyta</taxon>
        <taxon>Spermatophyta</taxon>
        <taxon>Magnoliopsida</taxon>
        <taxon>eudicotyledons</taxon>
        <taxon>Gunneridae</taxon>
        <taxon>Pentapetalae</taxon>
        <taxon>rosids</taxon>
        <taxon>fabids</taxon>
        <taxon>Malpighiales</taxon>
        <taxon>Linaceae</taxon>
        <taxon>Linum</taxon>
    </lineage>
</organism>
<dbReference type="SUPFAM" id="SSF53098">
    <property type="entry name" value="Ribonuclease H-like"/>
    <property type="match status" value="1"/>
</dbReference>
<evidence type="ECO:0000313" key="1">
    <source>
        <dbReference type="EMBL" id="CAI0446430.1"/>
    </source>
</evidence>
<dbReference type="Proteomes" id="UP001154282">
    <property type="component" value="Unassembled WGS sequence"/>
</dbReference>
<dbReference type="InterPro" id="IPR044730">
    <property type="entry name" value="RNase_H-like_dom_plant"/>
</dbReference>
<protein>
    <recommendedName>
        <fullName evidence="3">RNase H type-1 domain-containing protein</fullName>
    </recommendedName>
</protein>
<dbReference type="PANTHER" id="PTHR47723">
    <property type="entry name" value="OS05G0353850 PROTEIN"/>
    <property type="match status" value="1"/>
</dbReference>
<dbReference type="InterPro" id="IPR012337">
    <property type="entry name" value="RNaseH-like_sf"/>
</dbReference>